<dbReference type="CDD" id="cd01650">
    <property type="entry name" value="RT_nLTR_like"/>
    <property type="match status" value="1"/>
</dbReference>
<dbReference type="SUPFAM" id="SSF53098">
    <property type="entry name" value="Ribonuclease H-like"/>
    <property type="match status" value="1"/>
</dbReference>
<feature type="compositionally biased region" description="Polar residues" evidence="1">
    <location>
        <begin position="356"/>
        <end position="366"/>
    </location>
</feature>
<dbReference type="SUPFAM" id="SSF56672">
    <property type="entry name" value="DNA/RNA polymerases"/>
    <property type="match status" value="1"/>
</dbReference>
<name>A0AAV5L4A5_9ROSI</name>
<dbReference type="InterPro" id="IPR044730">
    <property type="entry name" value="RNase_H-like_dom_plant"/>
</dbReference>
<dbReference type="InterPro" id="IPR012337">
    <property type="entry name" value="RNaseH-like_sf"/>
</dbReference>
<dbReference type="GO" id="GO:0003676">
    <property type="term" value="F:nucleic acid binding"/>
    <property type="evidence" value="ECO:0007669"/>
    <property type="project" value="InterPro"/>
</dbReference>
<feature type="domain" description="Reverse transcriptase" evidence="2">
    <location>
        <begin position="671"/>
        <end position="953"/>
    </location>
</feature>
<protein>
    <recommendedName>
        <fullName evidence="2">Reverse transcriptase domain-containing protein</fullName>
    </recommendedName>
</protein>
<dbReference type="PANTHER" id="PTHR33116">
    <property type="entry name" value="REVERSE TRANSCRIPTASE ZINC-BINDING DOMAIN-CONTAINING PROTEIN-RELATED-RELATED"/>
    <property type="match status" value="1"/>
</dbReference>
<dbReference type="InterPro" id="IPR026960">
    <property type="entry name" value="RVT-Znf"/>
</dbReference>
<evidence type="ECO:0000313" key="3">
    <source>
        <dbReference type="EMBL" id="GKV31955.1"/>
    </source>
</evidence>
<dbReference type="PANTHER" id="PTHR33116:SF86">
    <property type="entry name" value="REVERSE TRANSCRIPTASE DOMAIN-CONTAINING PROTEIN"/>
    <property type="match status" value="1"/>
</dbReference>
<dbReference type="Pfam" id="PF14111">
    <property type="entry name" value="DUF4283"/>
    <property type="match status" value="1"/>
</dbReference>
<dbReference type="EMBL" id="BPVZ01000093">
    <property type="protein sequence ID" value="GKV31955.1"/>
    <property type="molecule type" value="Genomic_DNA"/>
</dbReference>
<dbReference type="Pfam" id="PF00078">
    <property type="entry name" value="RVT_1"/>
    <property type="match status" value="1"/>
</dbReference>
<dbReference type="GO" id="GO:0004523">
    <property type="term" value="F:RNA-DNA hybrid ribonuclease activity"/>
    <property type="evidence" value="ECO:0007669"/>
    <property type="project" value="InterPro"/>
</dbReference>
<proteinExistence type="predicted"/>
<sequence length="1561" mass="177756">MADTHVRDLTIAMGKQLSLTMEEDIGLDLDAGNGIDLEGGISKWCLVSTVLTRKWYNMEALESTLAGVWRPVKGLHMKSLGNNLFALYFFHPVDMKRVMAASPWRFADHVMVLKEVQEGKPVAKEDLVENLEDSSRWMQGMDGCGVRSSFVCGFVLTQGSLYVGSILMMIAFEPCQSEENKGHQRILGDGCAMLPATPSEKSHGGGARTQKMESHSKLEIRGPHGDMIDFNGHDWQRNKEDLVGQIENTNMGANLKFERNMLDERHSSLEQLGPHMERQQTQGILMDPTNTNNEITMVNSNISTELDHGREMLLIKSYEPAGLDTPHIVTDKQSPSRFEPTPPTQTGATGPLFMFSSAQNTNPSKNRSWKKDARERRHQNSPISLSSGRAKMGRSGGLAMLWNPDIQLSLLSYSQNHIDMKRGGDACDLAEVQMVGEPKSGYSFIYPLITLLYGSHLSTITEDKPGAKRDPDLRRCGFETPAIRKQFNLAGLLSSAWVIGPSYCRRCAFVLRTSNVGILHILAMYRSGEEIMWRQRSCEIWLQEGDQNTRFFHKRASRRRDKNRIGKLMDADDEWKHKFQELQFIVTAYFSSLFSSTAPSSIELVTSCLCPRVIIADNDFLLQPFMEADITEALYQMHPTKAPGPDGLSPGFFQRFWSIVKADIIKPCLDFLNNGKVLPHGLNFTHIVLIPKCNEPTTMADLRPISLCNVIYRILAKVLANRFKLVLQKVISEEQSAFLPNRLITDNFMVANEILHYMRNKGRRKRGWQAIKLDMSKAFDRVEWPYLEQVMHVLGFTERWIRLIMECVSSVTYEVLLNGKEAGQIIPSRGLRQGDPLSPYLFILCDEGLTAMIHKADNSRSLHNIQIYRRAPKVSHLFFADDSLLFLRATKTEAANLMAILQAYERASGQVINLQKSSITFSSNVQPRARSRISHILGIKEADSPGRYLGFPADIGRLRIATFSTLKSKFWARIAERREQPLSRAGREVLIKSVLQSLPTYVMGLFLLPKAICIDLELIMNRYWWGGGEDEHKIHWMEWRKLAISKKSRGLGFRAMREFNLSMLGKQVWQLLMHLNSLAARIMKARYFPRSTILRVELKFPCSVTWRSIWHSIELLNQGCQRLIDNGQDTRIWDDLWLPGNTQFYVQSPRPVGCEIQFVCELINEETNSWRRDLVLDTFNAHEARLILAIPLSWMGREDSWMWNFTKHGCYSVRSRYHRAMDLSRNHAGPSISSSSFGGNRIWSLDIPEKVRLLTWSAYRNVVPTKDNLHKKRVDIDLECPMCGVERESIFHYFMTCSIARAVWLGCPLSLRVSELNEEDFASFFDSITNNLEKKQLELFCLLCWNLWNSRNDALWNNKGPNPHHIIERSLHLQMEYKKALMSKGTGTAAVQRLSETRWHPPNEGYVKVNVDGAVSEQGHIFGMGALARDHHGEVLVAMVCQGQRIVEAEMAEACTLWRALLWAQTLTLRRIEVETDCAAIVSVINSRTLNMNSSLGIILLDCRALMSYFVSCRLKHVRRTGNAVAHELARRALTIEADELWVEDILDTVAHFVTGDRPYS</sequence>
<comment type="caution">
    <text evidence="3">The sequence shown here is derived from an EMBL/GenBank/DDBJ whole genome shotgun (WGS) entry which is preliminary data.</text>
</comment>
<gene>
    <name evidence="3" type="ORF">SLEP1_g40604</name>
</gene>
<dbReference type="Proteomes" id="UP001054252">
    <property type="component" value="Unassembled WGS sequence"/>
</dbReference>
<dbReference type="Gene3D" id="3.30.420.10">
    <property type="entry name" value="Ribonuclease H-like superfamily/Ribonuclease H"/>
    <property type="match status" value="1"/>
</dbReference>
<evidence type="ECO:0000259" key="2">
    <source>
        <dbReference type="PROSITE" id="PS50878"/>
    </source>
</evidence>
<dbReference type="InterPro" id="IPR025558">
    <property type="entry name" value="DUF4283"/>
</dbReference>
<keyword evidence="4" id="KW-1185">Reference proteome</keyword>
<evidence type="ECO:0000256" key="1">
    <source>
        <dbReference type="SAM" id="MobiDB-lite"/>
    </source>
</evidence>
<dbReference type="Pfam" id="PF13456">
    <property type="entry name" value="RVT_3"/>
    <property type="match status" value="1"/>
</dbReference>
<reference evidence="3 4" key="1">
    <citation type="journal article" date="2021" name="Commun. Biol.">
        <title>The genome of Shorea leprosula (Dipterocarpaceae) highlights the ecological relevance of drought in aseasonal tropical rainforests.</title>
        <authorList>
            <person name="Ng K.K.S."/>
            <person name="Kobayashi M.J."/>
            <person name="Fawcett J.A."/>
            <person name="Hatakeyama M."/>
            <person name="Paape T."/>
            <person name="Ng C.H."/>
            <person name="Ang C.C."/>
            <person name="Tnah L.H."/>
            <person name="Lee C.T."/>
            <person name="Nishiyama T."/>
            <person name="Sese J."/>
            <person name="O'Brien M.J."/>
            <person name="Copetti D."/>
            <person name="Mohd Noor M.I."/>
            <person name="Ong R.C."/>
            <person name="Putra M."/>
            <person name="Sireger I.Z."/>
            <person name="Indrioko S."/>
            <person name="Kosugi Y."/>
            <person name="Izuno A."/>
            <person name="Isagi Y."/>
            <person name="Lee S.L."/>
            <person name="Shimizu K.K."/>
        </authorList>
    </citation>
    <scope>NUCLEOTIDE SEQUENCE [LARGE SCALE GENOMIC DNA]</scope>
    <source>
        <strain evidence="3">214</strain>
    </source>
</reference>
<dbReference type="Pfam" id="PF13966">
    <property type="entry name" value="zf-RVT"/>
    <property type="match status" value="1"/>
</dbReference>
<feature type="region of interest" description="Disordered" evidence="1">
    <location>
        <begin position="324"/>
        <end position="390"/>
    </location>
</feature>
<dbReference type="InterPro" id="IPR000477">
    <property type="entry name" value="RT_dom"/>
</dbReference>
<accession>A0AAV5L4A5</accession>
<organism evidence="3 4">
    <name type="scientific">Rubroshorea leprosula</name>
    <dbReference type="NCBI Taxonomy" id="152421"/>
    <lineage>
        <taxon>Eukaryota</taxon>
        <taxon>Viridiplantae</taxon>
        <taxon>Streptophyta</taxon>
        <taxon>Embryophyta</taxon>
        <taxon>Tracheophyta</taxon>
        <taxon>Spermatophyta</taxon>
        <taxon>Magnoliopsida</taxon>
        <taxon>eudicotyledons</taxon>
        <taxon>Gunneridae</taxon>
        <taxon>Pentapetalae</taxon>
        <taxon>rosids</taxon>
        <taxon>malvids</taxon>
        <taxon>Malvales</taxon>
        <taxon>Dipterocarpaceae</taxon>
        <taxon>Rubroshorea</taxon>
    </lineage>
</organism>
<dbReference type="PROSITE" id="PS50878">
    <property type="entry name" value="RT_POL"/>
    <property type="match status" value="1"/>
</dbReference>
<dbReference type="InterPro" id="IPR043502">
    <property type="entry name" value="DNA/RNA_pol_sf"/>
</dbReference>
<dbReference type="CDD" id="cd06222">
    <property type="entry name" value="RNase_H_like"/>
    <property type="match status" value="1"/>
</dbReference>
<dbReference type="InterPro" id="IPR036397">
    <property type="entry name" value="RNaseH_sf"/>
</dbReference>
<evidence type="ECO:0000313" key="4">
    <source>
        <dbReference type="Proteomes" id="UP001054252"/>
    </source>
</evidence>
<dbReference type="InterPro" id="IPR002156">
    <property type="entry name" value="RNaseH_domain"/>
</dbReference>